<proteinExistence type="predicted"/>
<dbReference type="OrthoDB" id="26141at10239"/>
<reference evidence="1 2" key="1">
    <citation type="journal article" date="2013" name="Virus Genes">
        <title>The genome of a baculovirus isolated from Hemileuca sp. encodes a serpin ortholog.</title>
        <authorList>
            <person name="Rohrmann G.F."/>
            <person name="Erlandson M.A."/>
            <person name="Theilmann D.A."/>
        </authorList>
    </citation>
    <scope>NUCLEOTIDE SEQUENCE [LARGE SCALE GENOMIC DNA]</scope>
</reference>
<evidence type="ECO:0000313" key="2">
    <source>
        <dbReference type="Proteomes" id="UP000203768"/>
    </source>
</evidence>
<protein>
    <submittedName>
        <fullName evidence="1">HESP118</fullName>
    </submittedName>
</protein>
<evidence type="ECO:0000313" key="1">
    <source>
        <dbReference type="EMBL" id="AGR56870.1"/>
    </source>
</evidence>
<keyword evidence="2" id="KW-1185">Reference proteome</keyword>
<dbReference type="KEGG" id="vg:16489519"/>
<dbReference type="EMBL" id="KF158713">
    <property type="protein sequence ID" value="AGR56870.1"/>
    <property type="molecule type" value="Genomic_DNA"/>
</dbReference>
<gene>
    <name evidence="1" type="ORF">Hesp118</name>
</gene>
<sequence>MDVDSDKLNASYLDYYKNVQNIIQFIKGFISDRDQYSYEDYRNFAKTTIQLIGDLVDDYMSGNVKLWKTSLLDDGLSVNSSDAAAIKERIIKISETLKSDFNENKQTGVDIFENLITYLDSISQVKIIHNE</sequence>
<organism evidence="1 2">
    <name type="scientific">Hemileuca sp. nucleopolyhedrovirus</name>
    <dbReference type="NCBI Taxonomy" id="1367203"/>
    <lineage>
        <taxon>Viruses</taxon>
        <taxon>Viruses incertae sedis</taxon>
        <taxon>Naldaviricetes</taxon>
        <taxon>Lefavirales</taxon>
        <taxon>Baculoviridae</taxon>
        <taxon>Alphabaculovirus</taxon>
        <taxon>Alphabaculovirus heleucae</taxon>
        <taxon>Hemileuca species nucleopolyhedrovirus</taxon>
    </lineage>
</organism>
<name>S5N3C3_9ABAC</name>
<dbReference type="GeneID" id="16489519"/>
<dbReference type="RefSeq" id="YP_008378334.1">
    <property type="nucleotide sequence ID" value="NC_021923.1"/>
</dbReference>
<accession>S5N3C3</accession>
<dbReference type="Proteomes" id="UP000203768">
    <property type="component" value="Segment"/>
</dbReference>